<name>A0A940DMZ4_9BACT</name>
<organism evidence="3 4">
    <name type="scientific">Candidatus Cryptobacteroides gallistercoris</name>
    <dbReference type="NCBI Taxonomy" id="2840765"/>
    <lineage>
        <taxon>Bacteria</taxon>
        <taxon>Pseudomonadati</taxon>
        <taxon>Bacteroidota</taxon>
        <taxon>Bacteroidia</taxon>
        <taxon>Bacteroidales</taxon>
        <taxon>Candidatus Cryptobacteroides</taxon>
    </lineage>
</organism>
<gene>
    <name evidence="3" type="ORF">IAC07_04360</name>
</gene>
<keyword evidence="3" id="KW-0540">Nuclease</keyword>
<dbReference type="GO" id="GO:0004519">
    <property type="term" value="F:endonuclease activity"/>
    <property type="evidence" value="ECO:0007669"/>
    <property type="project" value="UniProtKB-KW"/>
</dbReference>
<protein>
    <submittedName>
        <fullName evidence="3">Endonuclease/exonuclease/phosphatase family protein</fullName>
    </submittedName>
</protein>
<evidence type="ECO:0000313" key="4">
    <source>
        <dbReference type="Proteomes" id="UP000771749"/>
    </source>
</evidence>
<feature type="domain" description="Endonuclease/exonuclease/phosphatase" evidence="2">
    <location>
        <begin position="40"/>
        <end position="277"/>
    </location>
</feature>
<reference evidence="3" key="2">
    <citation type="journal article" date="2021" name="PeerJ">
        <title>Extensive microbial diversity within the chicken gut microbiome revealed by metagenomics and culture.</title>
        <authorList>
            <person name="Gilroy R."/>
            <person name="Ravi A."/>
            <person name="Getino M."/>
            <person name="Pursley I."/>
            <person name="Horton D.L."/>
            <person name="Alikhan N.F."/>
            <person name="Baker D."/>
            <person name="Gharbi K."/>
            <person name="Hall N."/>
            <person name="Watson M."/>
            <person name="Adriaenssens E.M."/>
            <person name="Foster-Nyarko E."/>
            <person name="Jarju S."/>
            <person name="Secka A."/>
            <person name="Antonio M."/>
            <person name="Oren A."/>
            <person name="Chaudhuri R.R."/>
            <person name="La Ragione R."/>
            <person name="Hildebrand F."/>
            <person name="Pallen M.J."/>
        </authorList>
    </citation>
    <scope>NUCLEOTIDE SEQUENCE</scope>
    <source>
        <strain evidence="3">F1-3629</strain>
    </source>
</reference>
<dbReference type="SUPFAM" id="SSF56219">
    <property type="entry name" value="DNase I-like"/>
    <property type="match status" value="1"/>
</dbReference>
<dbReference type="Pfam" id="PF03372">
    <property type="entry name" value="Exo_endo_phos"/>
    <property type="match status" value="1"/>
</dbReference>
<comment type="caution">
    <text evidence="3">The sequence shown here is derived from an EMBL/GenBank/DDBJ whole genome shotgun (WGS) entry which is preliminary data.</text>
</comment>
<dbReference type="PANTHER" id="PTHR12121">
    <property type="entry name" value="CARBON CATABOLITE REPRESSOR PROTEIN 4"/>
    <property type="match status" value="1"/>
</dbReference>
<dbReference type="Proteomes" id="UP000771749">
    <property type="component" value="Unassembled WGS sequence"/>
</dbReference>
<evidence type="ECO:0000256" key="1">
    <source>
        <dbReference type="SAM" id="SignalP"/>
    </source>
</evidence>
<feature type="chain" id="PRO_5037818931" evidence="1">
    <location>
        <begin position="23"/>
        <end position="286"/>
    </location>
</feature>
<proteinExistence type="predicted"/>
<keyword evidence="3" id="KW-0378">Hydrolase</keyword>
<dbReference type="InterPro" id="IPR005135">
    <property type="entry name" value="Endo/exonuclease/phosphatase"/>
</dbReference>
<dbReference type="InterPro" id="IPR036691">
    <property type="entry name" value="Endo/exonu/phosph_ase_sf"/>
</dbReference>
<keyword evidence="3" id="KW-0255">Endonuclease</keyword>
<evidence type="ECO:0000313" key="3">
    <source>
        <dbReference type="EMBL" id="MBO8453942.1"/>
    </source>
</evidence>
<dbReference type="Gene3D" id="3.60.10.10">
    <property type="entry name" value="Endonuclease/exonuclease/phosphatase"/>
    <property type="match status" value="1"/>
</dbReference>
<accession>A0A940DMZ4</accession>
<reference evidence="3" key="1">
    <citation type="submission" date="2020-10" db="EMBL/GenBank/DDBJ databases">
        <authorList>
            <person name="Gilroy R."/>
        </authorList>
    </citation>
    <scope>NUCLEOTIDE SEQUENCE</scope>
    <source>
        <strain evidence="3">F1-3629</strain>
    </source>
</reference>
<dbReference type="EMBL" id="JADIMJ010000065">
    <property type="protein sequence ID" value="MBO8453942.1"/>
    <property type="molecule type" value="Genomic_DNA"/>
</dbReference>
<dbReference type="GO" id="GO:0000175">
    <property type="term" value="F:3'-5'-RNA exonuclease activity"/>
    <property type="evidence" value="ECO:0007669"/>
    <property type="project" value="TreeGrafter"/>
</dbReference>
<dbReference type="PANTHER" id="PTHR12121:SF36">
    <property type="entry name" value="ENDONUCLEASE_EXONUCLEASE_PHOSPHATASE DOMAIN-CONTAINING PROTEIN"/>
    <property type="match status" value="1"/>
</dbReference>
<evidence type="ECO:0000259" key="2">
    <source>
        <dbReference type="Pfam" id="PF03372"/>
    </source>
</evidence>
<sequence>MKKFLLATLLSVAALLSPAASSLTGLMAQSGEDSSLRVVSFNIRNGEANDGTNSWIYRYPASVLMVREIRPDIMGLQEAYEYQVNFLAENLRDYKCVGVGREDGKHEGEHMSIFYNKKTVSLKKWGTFWLSETPDEPSLGWDGACRRTATWALMKDKRTGHKFIYVNTHLDHVGKAAQRNGLNLIMEKVAELNTDNLPVVLTGDFNVEPDDSILEALDGKMTSARDVAVKTDRHGTYNDWGKASSVIDYIYFTGFSSCPEFRTVTEKFGDWQFVSDHYPVTAVLIF</sequence>
<feature type="signal peptide" evidence="1">
    <location>
        <begin position="1"/>
        <end position="22"/>
    </location>
</feature>
<dbReference type="AlphaFoldDB" id="A0A940DMZ4"/>
<keyword evidence="1" id="KW-0732">Signal</keyword>
<dbReference type="CDD" id="cd09083">
    <property type="entry name" value="EEP-1"/>
    <property type="match status" value="1"/>
</dbReference>
<dbReference type="InterPro" id="IPR050410">
    <property type="entry name" value="CCR4/nocturin_mRNA_transcr"/>
</dbReference>